<dbReference type="Proteomes" id="UP000078597">
    <property type="component" value="Unassembled WGS sequence"/>
</dbReference>
<proteinExistence type="predicted"/>
<protein>
    <submittedName>
        <fullName evidence="2">Uncharacterized protein</fullName>
    </submittedName>
</protein>
<keyword evidence="1" id="KW-0812">Transmembrane</keyword>
<name>A0A1A8W341_PLAMA</name>
<reference evidence="3" key="1">
    <citation type="submission" date="2016-05" db="EMBL/GenBank/DDBJ databases">
        <authorList>
            <person name="Naeem Raeece"/>
        </authorList>
    </citation>
    <scope>NUCLEOTIDE SEQUENCE [LARGE SCALE GENOMIC DNA]</scope>
</reference>
<accession>A0A1A8W341</accession>
<gene>
    <name evidence="2" type="ORF">PMALA_015880</name>
</gene>
<keyword evidence="1" id="KW-0472">Membrane</keyword>
<dbReference type="VEuPathDB" id="PlasmoDB:PmUG01_10031500"/>
<keyword evidence="1" id="KW-1133">Transmembrane helix</keyword>
<dbReference type="EMBL" id="FLQW01000856">
    <property type="protein sequence ID" value="SBS86387.1"/>
    <property type="molecule type" value="Genomic_DNA"/>
</dbReference>
<organism evidence="2 3">
    <name type="scientific">Plasmodium malariae</name>
    <dbReference type="NCBI Taxonomy" id="5858"/>
    <lineage>
        <taxon>Eukaryota</taxon>
        <taxon>Sar</taxon>
        <taxon>Alveolata</taxon>
        <taxon>Apicomplexa</taxon>
        <taxon>Aconoidasida</taxon>
        <taxon>Haemosporida</taxon>
        <taxon>Plasmodiidae</taxon>
        <taxon>Plasmodium</taxon>
        <taxon>Plasmodium (Plasmodium)</taxon>
    </lineage>
</organism>
<evidence type="ECO:0000256" key="1">
    <source>
        <dbReference type="SAM" id="Phobius"/>
    </source>
</evidence>
<dbReference type="AlphaFoldDB" id="A0A1A8W341"/>
<feature type="transmembrane region" description="Helical" evidence="1">
    <location>
        <begin position="308"/>
        <end position="333"/>
    </location>
</feature>
<sequence length="354" mass="40663">MTTSQSTAIFGSDLQTFIVTKYDPLLTIVKELNDKLQNSEKALLLPLHLYLSTFTSPPLPLHLYHSTCITPPLPLHLYHSTFTSPHVPLHMYHSTCTTPCLPSFQLSDKYRLEKRLIRLEKQMLVLLDKLEVTDIPVDLELKEKKEEQRKNQKIENEENLLAPWLFSCQLGTPLSSLQVLLEFTVQNTIELNVKLWKREDDMWINFLEIMSSNTKNYLPDSLNLIELRKATRKCLLNLCTSEILIVLRNVPGKSQAVYNTTTMTLVAILASAVYEAWKRIELTDPVSLGRIVLVLDGMCGRNFTCFTFFYHSIFITPFLPLPFCRFLFVALFLGEDVGSRLRAGNKKLKIEPLN</sequence>
<evidence type="ECO:0000313" key="3">
    <source>
        <dbReference type="Proteomes" id="UP000078597"/>
    </source>
</evidence>
<evidence type="ECO:0000313" key="2">
    <source>
        <dbReference type="EMBL" id="SBS86387.1"/>
    </source>
</evidence>